<gene>
    <name evidence="2" type="ORF">TIFTF001_056213</name>
</gene>
<reference evidence="2" key="1">
    <citation type="submission" date="2023-07" db="EMBL/GenBank/DDBJ databases">
        <title>draft genome sequence of fig (Ficus carica).</title>
        <authorList>
            <person name="Takahashi T."/>
            <person name="Nishimura K."/>
        </authorList>
    </citation>
    <scope>NUCLEOTIDE SEQUENCE</scope>
</reference>
<keyword evidence="3" id="KW-1185">Reference proteome</keyword>
<feature type="region of interest" description="Disordered" evidence="1">
    <location>
        <begin position="28"/>
        <end position="50"/>
    </location>
</feature>
<dbReference type="AlphaFoldDB" id="A0AA88JHF3"/>
<organism evidence="2 3">
    <name type="scientific">Ficus carica</name>
    <name type="common">Common fig</name>
    <dbReference type="NCBI Taxonomy" id="3494"/>
    <lineage>
        <taxon>Eukaryota</taxon>
        <taxon>Viridiplantae</taxon>
        <taxon>Streptophyta</taxon>
        <taxon>Embryophyta</taxon>
        <taxon>Tracheophyta</taxon>
        <taxon>Spermatophyta</taxon>
        <taxon>Magnoliopsida</taxon>
        <taxon>eudicotyledons</taxon>
        <taxon>Gunneridae</taxon>
        <taxon>Pentapetalae</taxon>
        <taxon>rosids</taxon>
        <taxon>fabids</taxon>
        <taxon>Rosales</taxon>
        <taxon>Moraceae</taxon>
        <taxon>Ficeae</taxon>
        <taxon>Ficus</taxon>
    </lineage>
</organism>
<evidence type="ECO:0000313" key="3">
    <source>
        <dbReference type="Proteomes" id="UP001187192"/>
    </source>
</evidence>
<proteinExistence type="predicted"/>
<sequence>MRRRVRLGRRRRAGVRITQYFRIRKSHRRPVNSCPNPTPSTGYSSSGSNSWSSFCLALDCIM</sequence>
<evidence type="ECO:0000313" key="2">
    <source>
        <dbReference type="EMBL" id="GMN74495.1"/>
    </source>
</evidence>
<evidence type="ECO:0000256" key="1">
    <source>
        <dbReference type="SAM" id="MobiDB-lite"/>
    </source>
</evidence>
<accession>A0AA88JHF3</accession>
<dbReference type="EMBL" id="BTGU01019952">
    <property type="protein sequence ID" value="GMN74495.1"/>
    <property type="molecule type" value="Genomic_DNA"/>
</dbReference>
<dbReference type="Proteomes" id="UP001187192">
    <property type="component" value="Unassembled WGS sequence"/>
</dbReference>
<comment type="caution">
    <text evidence="2">The sequence shown here is derived from an EMBL/GenBank/DDBJ whole genome shotgun (WGS) entry which is preliminary data.</text>
</comment>
<feature type="non-terminal residue" evidence="2">
    <location>
        <position position="1"/>
    </location>
</feature>
<protein>
    <submittedName>
        <fullName evidence="2">Uncharacterized protein</fullName>
    </submittedName>
</protein>
<feature type="compositionally biased region" description="Low complexity" evidence="1">
    <location>
        <begin position="39"/>
        <end position="50"/>
    </location>
</feature>
<name>A0AA88JHF3_FICCA</name>